<reference evidence="1 2" key="1">
    <citation type="submission" date="2019-08" db="EMBL/GenBank/DDBJ databases">
        <title>Complete genome sequence of Candidatus Uab amorphum.</title>
        <authorList>
            <person name="Shiratori T."/>
            <person name="Suzuki S."/>
            <person name="Kakizawa Y."/>
            <person name="Ishida K."/>
        </authorList>
    </citation>
    <scope>NUCLEOTIDE SEQUENCE [LARGE SCALE GENOMIC DNA]</scope>
    <source>
        <strain evidence="1 2">SRT547</strain>
    </source>
</reference>
<evidence type="ECO:0000313" key="1">
    <source>
        <dbReference type="EMBL" id="BBM85480.1"/>
    </source>
</evidence>
<dbReference type="RefSeq" id="WP_151969579.1">
    <property type="nucleotide sequence ID" value="NZ_AP019860.1"/>
</dbReference>
<dbReference type="Proteomes" id="UP000326354">
    <property type="component" value="Chromosome"/>
</dbReference>
<evidence type="ECO:0000313" key="2">
    <source>
        <dbReference type="Proteomes" id="UP000326354"/>
    </source>
</evidence>
<gene>
    <name evidence="1" type="ORF">UABAM_03849</name>
</gene>
<evidence type="ECO:0008006" key="3">
    <source>
        <dbReference type="Google" id="ProtNLM"/>
    </source>
</evidence>
<organism evidence="1 2">
    <name type="scientific">Uabimicrobium amorphum</name>
    <dbReference type="NCBI Taxonomy" id="2596890"/>
    <lineage>
        <taxon>Bacteria</taxon>
        <taxon>Pseudomonadati</taxon>
        <taxon>Planctomycetota</taxon>
        <taxon>Candidatus Uabimicrobiia</taxon>
        <taxon>Candidatus Uabimicrobiales</taxon>
        <taxon>Candidatus Uabimicrobiaceae</taxon>
        <taxon>Candidatus Uabimicrobium</taxon>
    </lineage>
</organism>
<sequence>MKNIMIAIFVICLVHAKSKEDVQKFLAEGNYKQGEVHLENILSENPENDRARLGLAALQFFRAFSNLSDDLYRYGLRNRYLAREFQQDFMLPLKSNPNPQPISYKDFRNIVENWKNTLQLADMNLQKIKDETMQLEINLSQALFRFFMNLRPNISQNELDAMQKQAAIVIHFDIADAHWLRGYCNIFMAAGEAFLAYDHRELFEAVGHLFFADVVSEHKLIGHYKANYGFSRDLIDAIAFIHGFSFQLKEPQRMLKSLYHLETFIAQGRKSWECILREKDTDHFEWVPNPQQQSFMPVEQKMIDGWLEVLNELESILKGKKLVPFWINRDYGINVRKVFTQPQKFDLIMWIHGSGVVRYVEKGSISDERRWRDLTEVFGRDFFTYMFWFN</sequence>
<dbReference type="KEGG" id="uam:UABAM_03849"/>
<keyword evidence="2" id="KW-1185">Reference proteome</keyword>
<protein>
    <recommendedName>
        <fullName evidence="3">Tetratricopeptide repeat protein</fullName>
    </recommendedName>
</protein>
<proteinExistence type="predicted"/>
<dbReference type="AlphaFoldDB" id="A0A5S9IPU9"/>
<accession>A0A5S9IPU9</accession>
<name>A0A5S9IPU9_UABAM</name>
<dbReference type="Pfam" id="PF14559">
    <property type="entry name" value="TPR_19"/>
    <property type="match status" value="1"/>
</dbReference>
<dbReference type="OrthoDB" id="9815249at2"/>
<dbReference type="EMBL" id="AP019860">
    <property type="protein sequence ID" value="BBM85480.1"/>
    <property type="molecule type" value="Genomic_DNA"/>
</dbReference>